<evidence type="ECO:0000313" key="8">
    <source>
        <dbReference type="EMBL" id="KAJ9560993.1"/>
    </source>
</evidence>
<comment type="similarity">
    <text evidence="1">Belongs to the peptidase C48 family.</text>
</comment>
<keyword evidence="3" id="KW-0378">Hydrolase</keyword>
<evidence type="ECO:0000313" key="9">
    <source>
        <dbReference type="Proteomes" id="UP001172457"/>
    </source>
</evidence>
<feature type="region of interest" description="Disordered" evidence="4">
    <location>
        <begin position="161"/>
        <end position="181"/>
    </location>
</feature>
<dbReference type="GO" id="GO:0006508">
    <property type="term" value="P:proteolysis"/>
    <property type="evidence" value="ECO:0007669"/>
    <property type="project" value="UniProtKB-KW"/>
</dbReference>
<feature type="domain" description="DUF8039" evidence="7">
    <location>
        <begin position="270"/>
        <end position="357"/>
    </location>
</feature>
<dbReference type="InterPro" id="IPR058352">
    <property type="entry name" value="DUF8039"/>
</dbReference>
<keyword evidence="5" id="KW-0732">Signal</keyword>
<evidence type="ECO:0000259" key="7">
    <source>
        <dbReference type="Pfam" id="PF26133"/>
    </source>
</evidence>
<dbReference type="Gene3D" id="3.40.395.10">
    <property type="entry name" value="Adenoviral Proteinase, Chain A"/>
    <property type="match status" value="1"/>
</dbReference>
<accession>A0AA38U201</accession>
<protein>
    <submittedName>
        <fullName evidence="8">Uncharacterized protein</fullName>
    </submittedName>
</protein>
<evidence type="ECO:0000256" key="2">
    <source>
        <dbReference type="ARBA" id="ARBA00022670"/>
    </source>
</evidence>
<evidence type="ECO:0000259" key="6">
    <source>
        <dbReference type="Pfam" id="PF02902"/>
    </source>
</evidence>
<name>A0AA38U201_9ASTR</name>
<dbReference type="PANTHER" id="PTHR33018:SF37">
    <property type="entry name" value="TRANSPOSASE TNP1_EN_SPM-LIKE DOMAIN-CONTAINING PROTEIN"/>
    <property type="match status" value="1"/>
</dbReference>
<dbReference type="EMBL" id="JARYMX010000002">
    <property type="protein sequence ID" value="KAJ9560993.1"/>
    <property type="molecule type" value="Genomic_DNA"/>
</dbReference>
<feature type="signal peptide" evidence="5">
    <location>
        <begin position="1"/>
        <end position="19"/>
    </location>
</feature>
<keyword evidence="9" id="KW-1185">Reference proteome</keyword>
<reference evidence="8" key="1">
    <citation type="submission" date="2023-03" db="EMBL/GenBank/DDBJ databases">
        <title>Chromosome-scale reference genome and RAD-based genetic map of yellow starthistle (Centaurea solstitialis) reveal putative structural variation and QTLs associated with invader traits.</title>
        <authorList>
            <person name="Reatini B."/>
            <person name="Cang F.A."/>
            <person name="Jiang Q."/>
            <person name="Mckibben M.T.W."/>
            <person name="Barker M.S."/>
            <person name="Rieseberg L.H."/>
            <person name="Dlugosch K.M."/>
        </authorList>
    </citation>
    <scope>NUCLEOTIDE SEQUENCE</scope>
    <source>
        <strain evidence="8">CAN-66</strain>
        <tissue evidence="8">Leaf</tissue>
    </source>
</reference>
<dbReference type="PANTHER" id="PTHR33018">
    <property type="entry name" value="OS10G0338966 PROTEIN-RELATED"/>
    <property type="match status" value="1"/>
</dbReference>
<feature type="domain" description="Ubiquitin-like protease family profile" evidence="6">
    <location>
        <begin position="482"/>
        <end position="577"/>
    </location>
</feature>
<gene>
    <name evidence="8" type="ORF">OSB04_006153</name>
</gene>
<evidence type="ECO:0000256" key="5">
    <source>
        <dbReference type="SAM" id="SignalP"/>
    </source>
</evidence>
<proteinExistence type="inferred from homology"/>
<dbReference type="InterPro" id="IPR038765">
    <property type="entry name" value="Papain-like_cys_pep_sf"/>
</dbReference>
<dbReference type="GO" id="GO:0008234">
    <property type="term" value="F:cysteine-type peptidase activity"/>
    <property type="evidence" value="ECO:0007669"/>
    <property type="project" value="InterPro"/>
</dbReference>
<organism evidence="8 9">
    <name type="scientific">Centaurea solstitialis</name>
    <name type="common">yellow star-thistle</name>
    <dbReference type="NCBI Taxonomy" id="347529"/>
    <lineage>
        <taxon>Eukaryota</taxon>
        <taxon>Viridiplantae</taxon>
        <taxon>Streptophyta</taxon>
        <taxon>Embryophyta</taxon>
        <taxon>Tracheophyta</taxon>
        <taxon>Spermatophyta</taxon>
        <taxon>Magnoliopsida</taxon>
        <taxon>eudicotyledons</taxon>
        <taxon>Gunneridae</taxon>
        <taxon>Pentapetalae</taxon>
        <taxon>asterids</taxon>
        <taxon>campanulids</taxon>
        <taxon>Asterales</taxon>
        <taxon>Asteraceae</taxon>
        <taxon>Carduoideae</taxon>
        <taxon>Cardueae</taxon>
        <taxon>Centaureinae</taxon>
        <taxon>Centaurea</taxon>
    </lineage>
</organism>
<evidence type="ECO:0000256" key="4">
    <source>
        <dbReference type="SAM" id="MobiDB-lite"/>
    </source>
</evidence>
<sequence>MGGTAILGVLALILSQSESVFLGSLVGVKIGPMGVGLVGGLLEELSDRLVVLVMTSPLITSLKVTDCLTNSSVFDGWDKLKEKGITPELHNMFHERSRHFLLGRLKKIGPDEYVLPKHTQSLADKLIQKDRQISQGDGDPKLGDDPLVAVLGPEHPCRTRGLRVGLGHGDKKRKKKEKANLEEEIAKAVRLAMQEKQSEWEEHREQDKREWEERMEQDRRTWQESTQNLKQQLKMALAGQLGTNNVSPDGSPGVHKSSAGSTACVPQMLSIEYATPCNLIVYCKKAKVVVAKGMAYPLVDSIVHGAPLQDGFIKVSVELVINGWEGFELPVPLPNDGVETLGQALGTFIQWEQEYAVLQQAPTTNKNIFANDMMPSSSAPKSVFLPNVPPKSAHIPHQVQKEDEAQSKRVVVATELGSKKQVVKKLKPLPKEIQNRPAVMKDLFRRLRSNAEWVKNGVTVQIDVGVFGPTNMSIGVQYDDLKHHWSLLIVRPRHRLVYILDSLMSEGKTVETYRIKEIMEMAITKYNNYDMTRNVVTTKPVTWKLNPDIWTTSAPFSMQQIEQIACYVAKSFTTSRMMEDIDVSTEPIVIRVLDSNSSDNHRHNHTKTKINPIENITGFEIYSLTPVTWYRSGAEIVEAEVVESVYGIDSSVLKSCFIIFLRYTLLSEILSTTASSFGTILPSSMLTTADIEGLSVGEIVVHTRARFATTITSWTL</sequence>
<evidence type="ECO:0000256" key="1">
    <source>
        <dbReference type="ARBA" id="ARBA00005234"/>
    </source>
</evidence>
<dbReference type="Proteomes" id="UP001172457">
    <property type="component" value="Chromosome 2"/>
</dbReference>
<dbReference type="AlphaFoldDB" id="A0AA38U201"/>
<feature type="chain" id="PRO_5041323011" evidence="5">
    <location>
        <begin position="20"/>
        <end position="716"/>
    </location>
</feature>
<dbReference type="SUPFAM" id="SSF54001">
    <property type="entry name" value="Cysteine proteinases"/>
    <property type="match status" value="1"/>
</dbReference>
<keyword evidence="2" id="KW-0645">Protease</keyword>
<dbReference type="Pfam" id="PF02902">
    <property type="entry name" value="Peptidase_C48"/>
    <property type="match status" value="1"/>
</dbReference>
<evidence type="ECO:0000256" key="3">
    <source>
        <dbReference type="ARBA" id="ARBA00022801"/>
    </source>
</evidence>
<comment type="caution">
    <text evidence="8">The sequence shown here is derived from an EMBL/GenBank/DDBJ whole genome shotgun (WGS) entry which is preliminary data.</text>
</comment>
<dbReference type="Pfam" id="PF26133">
    <property type="entry name" value="DUF8039"/>
    <property type="match status" value="1"/>
</dbReference>
<dbReference type="InterPro" id="IPR003653">
    <property type="entry name" value="Peptidase_C48_C"/>
</dbReference>